<organism evidence="4">
    <name type="scientific">Cupriavidus taiwanensis</name>
    <dbReference type="NCBI Taxonomy" id="164546"/>
    <lineage>
        <taxon>Bacteria</taxon>
        <taxon>Pseudomonadati</taxon>
        <taxon>Pseudomonadota</taxon>
        <taxon>Betaproteobacteria</taxon>
        <taxon>Burkholderiales</taxon>
        <taxon>Burkholderiaceae</taxon>
        <taxon>Cupriavidus</taxon>
    </lineage>
</organism>
<evidence type="ECO:0000313" key="6">
    <source>
        <dbReference type="Proteomes" id="UP000254259"/>
    </source>
</evidence>
<reference evidence="6 7" key="1">
    <citation type="submission" date="2018-01" db="EMBL/GenBank/DDBJ databases">
        <authorList>
            <person name="Clerissi C."/>
        </authorList>
    </citation>
    <scope>NUCLEOTIDE SEQUENCE</scope>
    <source>
        <strain evidence="4">Cupriavidus taiwanensis LMG 19430</strain>
        <strain evidence="3">Cupriavidus taiwanensis STM 3521</strain>
        <strain evidence="5">Cupriavidus taiwanensis SWF 66322</strain>
        <plasmid evidence="7">cbm2589_p</plasmid>
        <plasmid evidence="5">CBM2636p</plasmid>
        <plasmid evidence="6">cbm2636p</plasmid>
    </source>
</reference>
<evidence type="ECO:0000313" key="7">
    <source>
        <dbReference type="Proteomes" id="UP000256297"/>
    </source>
</evidence>
<dbReference type="PANTHER" id="PTHR39639">
    <property type="entry name" value="CHROMOSOME 16, WHOLE GENOME SHOTGUN SEQUENCE"/>
    <property type="match status" value="1"/>
</dbReference>
<dbReference type="EMBL" id="LT984815">
    <property type="protein sequence ID" value="SPD69770.1"/>
    <property type="molecule type" value="Genomic_DNA"/>
</dbReference>
<evidence type="ECO:0000313" key="4">
    <source>
        <dbReference type="EMBL" id="SOY77225.1"/>
    </source>
</evidence>
<dbReference type="Proteomes" id="UP000254259">
    <property type="component" value="Plasmid CBM2636p"/>
</dbReference>
<dbReference type="Proteomes" id="UP000257016">
    <property type="component" value="Unassembled WGS sequence"/>
</dbReference>
<keyword evidence="5" id="KW-0614">Plasmid</keyword>
<feature type="domain" description="GmrSD restriction endonucleases N-terminal" evidence="2">
    <location>
        <begin position="41"/>
        <end position="190"/>
    </location>
</feature>
<accession>A0A375CPN7</accession>
<dbReference type="GeneID" id="29763460"/>
<evidence type="ECO:0000259" key="2">
    <source>
        <dbReference type="Pfam" id="PF03235"/>
    </source>
</evidence>
<evidence type="ECO:0000256" key="1">
    <source>
        <dbReference type="SAM" id="MobiDB-lite"/>
    </source>
</evidence>
<name>A0A375CPN7_9BURK</name>
<geneLocation type="plasmid" evidence="5">
    <name>CBM2636p</name>
</geneLocation>
<geneLocation type="plasmid" evidence="7">
    <name>cbm2589_p</name>
</geneLocation>
<geneLocation type="plasmid" evidence="6">
    <name>cbm2636p</name>
</geneLocation>
<dbReference type="AlphaFoldDB" id="A0A375CPN7"/>
<dbReference type="Proteomes" id="UP000256297">
    <property type="component" value="Plasmid CBM2589_p"/>
</dbReference>
<dbReference type="RefSeq" id="WP_012354856.1">
    <property type="nucleotide sequence ID" value="NZ_CBCRZP010000057.1"/>
</dbReference>
<dbReference type="Pfam" id="PF03235">
    <property type="entry name" value="GmrSD_N"/>
    <property type="match status" value="1"/>
</dbReference>
<sequence>MNQGENASERDVEGLDEGSGDGWGEYPLDAVFVRTETRSVSEVVKRIQNQRYVLDPDFQRDFVWPNPKQSKLIESCVMRIPLPVFYVAEALDGRIIVVDGLQRLTTFARFLGDELKLTGLASDNVGLGAHVLEGKYFKDLPLNLQERVQDTQLTMYILDAKAPERARLDIFERVNSGEPLTRQQMRNALYNGPATQWLKQAAESDAFRSATGQSLNAKTMRDREAINRFCAFKLLGRKQYTAGDMDRFLAEGLRALTRLSQAEREELLFSFERVMALNRALFSDHAFRKSLASQNPGAGRSVINISLFEVCSVTMSDDGFSNLESRHDALREAIVDLVRDEEFARAITYSTNSTAAVQKRFEAMESTLSKVAQK</sequence>
<gene>
    <name evidence="4" type="ORF">CBM2586_P10008</name>
    <name evidence="3" type="ORF">CBM2589_P10004</name>
    <name evidence="5" type="ORF">CBM2636_P20457</name>
</gene>
<evidence type="ECO:0000313" key="5">
    <source>
        <dbReference type="EMBL" id="SPD69770.1"/>
    </source>
</evidence>
<protein>
    <recommendedName>
        <fullName evidence="2">GmrSD restriction endonucleases N-terminal domain-containing protein</fullName>
    </recommendedName>
</protein>
<proteinExistence type="predicted"/>
<dbReference type="EMBL" id="OFSN01000028">
    <property type="protein sequence ID" value="SOY77225.1"/>
    <property type="molecule type" value="Genomic_DNA"/>
</dbReference>
<dbReference type="PANTHER" id="PTHR39639:SF1">
    <property type="entry name" value="DUF262 DOMAIN-CONTAINING PROTEIN"/>
    <property type="match status" value="1"/>
</dbReference>
<dbReference type="InterPro" id="IPR004919">
    <property type="entry name" value="GmrSD_N"/>
</dbReference>
<dbReference type="OMA" id="QRLFRWD"/>
<feature type="region of interest" description="Disordered" evidence="1">
    <location>
        <begin position="1"/>
        <end position="22"/>
    </location>
</feature>
<dbReference type="EMBL" id="OFSP01000040">
    <property type="protein sequence ID" value="SOY75208.1"/>
    <property type="molecule type" value="Genomic_DNA"/>
</dbReference>
<evidence type="ECO:0000313" key="3">
    <source>
        <dbReference type="EMBL" id="SOY75208.1"/>
    </source>
</evidence>